<proteinExistence type="predicted"/>
<evidence type="ECO:0000313" key="2">
    <source>
        <dbReference type="EMBL" id="EPS36351.1"/>
    </source>
</evidence>
<comment type="caution">
    <text evidence="2">The sequence shown here is derived from an EMBL/GenBank/DDBJ whole genome shotgun (WGS) entry which is preliminary data.</text>
</comment>
<name>S8A5I8_DACHA</name>
<reference evidence="2 3" key="1">
    <citation type="journal article" date="2013" name="PLoS Genet.">
        <title>Genomic mechanisms accounting for the adaptation to parasitism in nematode-trapping fungi.</title>
        <authorList>
            <person name="Meerupati T."/>
            <person name="Andersson K.M."/>
            <person name="Friman E."/>
            <person name="Kumar D."/>
            <person name="Tunlid A."/>
            <person name="Ahren D."/>
        </authorList>
    </citation>
    <scope>NUCLEOTIDE SEQUENCE [LARGE SCALE GENOMIC DNA]</scope>
    <source>
        <strain evidence="2 3">CBS 200.50</strain>
    </source>
</reference>
<dbReference type="Proteomes" id="UP000015100">
    <property type="component" value="Unassembled WGS sequence"/>
</dbReference>
<organism evidence="2 3">
    <name type="scientific">Dactylellina haptotyla (strain CBS 200.50)</name>
    <name type="common">Nematode-trapping fungus</name>
    <name type="synonym">Monacrosporium haptotylum</name>
    <dbReference type="NCBI Taxonomy" id="1284197"/>
    <lineage>
        <taxon>Eukaryota</taxon>
        <taxon>Fungi</taxon>
        <taxon>Dikarya</taxon>
        <taxon>Ascomycota</taxon>
        <taxon>Pezizomycotina</taxon>
        <taxon>Orbiliomycetes</taxon>
        <taxon>Orbiliales</taxon>
        <taxon>Orbiliaceae</taxon>
        <taxon>Dactylellina</taxon>
    </lineage>
</organism>
<gene>
    <name evidence="2" type="ORF">H072_10140</name>
</gene>
<accession>S8A5I8</accession>
<sequence>MRDRILGIRCGDWQIPAGALPLPSSGEDPGATTTTSIDEGPATTEPPETATQASRGCIGEDSVTLSSYLCATSSSYGCCKDGYECGILSCTLRGGPDFTSQPDRTARTTVLRQKSPVTTTKISLYASHTTSTTSIITITIITTGL</sequence>
<evidence type="ECO:0000313" key="3">
    <source>
        <dbReference type="Proteomes" id="UP000015100"/>
    </source>
</evidence>
<protein>
    <submittedName>
        <fullName evidence="2">Uncharacterized protein</fullName>
    </submittedName>
</protein>
<keyword evidence="3" id="KW-1185">Reference proteome</keyword>
<dbReference type="AlphaFoldDB" id="S8A5I8"/>
<feature type="region of interest" description="Disordered" evidence="1">
    <location>
        <begin position="18"/>
        <end position="56"/>
    </location>
</feature>
<dbReference type="EMBL" id="AQGS01000918">
    <property type="protein sequence ID" value="EPS36351.1"/>
    <property type="molecule type" value="Genomic_DNA"/>
</dbReference>
<evidence type="ECO:0000256" key="1">
    <source>
        <dbReference type="SAM" id="MobiDB-lite"/>
    </source>
</evidence>
<dbReference type="HOGENOM" id="CLU_1786780_0_0_1"/>
<feature type="compositionally biased region" description="Low complexity" evidence="1">
    <location>
        <begin position="39"/>
        <end position="53"/>
    </location>
</feature>
<reference evidence="3" key="2">
    <citation type="submission" date="2013-04" db="EMBL/GenBank/DDBJ databases">
        <title>Genomic mechanisms accounting for the adaptation to parasitism in nematode-trapping fungi.</title>
        <authorList>
            <person name="Ahren D.G."/>
        </authorList>
    </citation>
    <scope>NUCLEOTIDE SEQUENCE [LARGE SCALE GENOMIC DNA]</scope>
    <source>
        <strain evidence="3">CBS 200.50</strain>
    </source>
</reference>